<name>A0A8S9LU76_BRACR</name>
<protein>
    <submittedName>
        <fullName evidence="1">Uncharacterized protein</fullName>
    </submittedName>
</protein>
<dbReference type="EMBL" id="QGKW02000276">
    <property type="protein sequence ID" value="KAF2609158.1"/>
    <property type="molecule type" value="Genomic_DNA"/>
</dbReference>
<gene>
    <name evidence="1" type="ORF">F2Q68_00043022</name>
</gene>
<organism evidence="1 2">
    <name type="scientific">Brassica cretica</name>
    <name type="common">Mustard</name>
    <dbReference type="NCBI Taxonomy" id="69181"/>
    <lineage>
        <taxon>Eukaryota</taxon>
        <taxon>Viridiplantae</taxon>
        <taxon>Streptophyta</taxon>
        <taxon>Embryophyta</taxon>
        <taxon>Tracheophyta</taxon>
        <taxon>Spermatophyta</taxon>
        <taxon>Magnoliopsida</taxon>
        <taxon>eudicotyledons</taxon>
        <taxon>Gunneridae</taxon>
        <taxon>Pentapetalae</taxon>
        <taxon>rosids</taxon>
        <taxon>malvids</taxon>
        <taxon>Brassicales</taxon>
        <taxon>Brassicaceae</taxon>
        <taxon>Brassiceae</taxon>
        <taxon>Brassica</taxon>
    </lineage>
</organism>
<accession>A0A8S9LU76</accession>
<sequence length="102" mass="11186">MFDIIVFPSARRRVDGGAVSSEVPWKVPFPNRSTTLFSRGVLSCFLSSLLLILDGLLHLQHLLLLSLHLLLNNCQCSSEVILIAVITHVGVGCSRLLTVLSF</sequence>
<reference evidence="1" key="1">
    <citation type="submission" date="2019-12" db="EMBL/GenBank/DDBJ databases">
        <title>Genome sequencing and annotation of Brassica cretica.</title>
        <authorList>
            <person name="Studholme D.J."/>
            <person name="Sarris P.F."/>
        </authorList>
    </citation>
    <scope>NUCLEOTIDE SEQUENCE</scope>
    <source>
        <strain evidence="1">PFS-001/15</strain>
        <tissue evidence="1">Leaf</tissue>
    </source>
</reference>
<dbReference type="AlphaFoldDB" id="A0A8S9LU76"/>
<evidence type="ECO:0000313" key="2">
    <source>
        <dbReference type="Proteomes" id="UP000712281"/>
    </source>
</evidence>
<dbReference type="Proteomes" id="UP000712281">
    <property type="component" value="Unassembled WGS sequence"/>
</dbReference>
<evidence type="ECO:0000313" key="1">
    <source>
        <dbReference type="EMBL" id="KAF2609158.1"/>
    </source>
</evidence>
<comment type="caution">
    <text evidence="1">The sequence shown here is derived from an EMBL/GenBank/DDBJ whole genome shotgun (WGS) entry which is preliminary data.</text>
</comment>
<proteinExistence type="predicted"/>